<dbReference type="InterPro" id="IPR036890">
    <property type="entry name" value="HATPase_C_sf"/>
</dbReference>
<keyword evidence="5" id="KW-0808">Transferase</keyword>
<dbReference type="GO" id="GO:0004721">
    <property type="term" value="F:phosphoprotein phosphatase activity"/>
    <property type="evidence" value="ECO:0007669"/>
    <property type="project" value="TreeGrafter"/>
</dbReference>
<dbReference type="SMART" id="SM00387">
    <property type="entry name" value="HATPase_c"/>
    <property type="match status" value="1"/>
</dbReference>
<feature type="non-terminal residue" evidence="12">
    <location>
        <position position="1"/>
    </location>
</feature>
<dbReference type="GO" id="GO:0005886">
    <property type="term" value="C:plasma membrane"/>
    <property type="evidence" value="ECO:0007669"/>
    <property type="project" value="UniProtKB-SubCell"/>
</dbReference>
<dbReference type="AlphaFoldDB" id="A0AAW9KK19"/>
<accession>A0AAW9KK19</accession>
<evidence type="ECO:0000313" key="12">
    <source>
        <dbReference type="EMBL" id="MDZ7543548.1"/>
    </source>
</evidence>
<keyword evidence="6" id="KW-0812">Transmembrane</keyword>
<dbReference type="InterPro" id="IPR003594">
    <property type="entry name" value="HATPase_dom"/>
</dbReference>
<comment type="subcellular location">
    <subcellularLocation>
        <location evidence="2">Cell membrane</location>
        <topology evidence="2">Multi-pass membrane protein</topology>
    </subcellularLocation>
</comment>
<gene>
    <name evidence="12" type="ORF">GNF83_20740</name>
</gene>
<protein>
    <recommendedName>
        <fullName evidence="3">histidine kinase</fullName>
        <ecNumber evidence="3">2.7.13.3</ecNumber>
    </recommendedName>
</protein>
<dbReference type="SUPFAM" id="SSF55874">
    <property type="entry name" value="ATPase domain of HSP90 chaperone/DNA topoisomerase II/histidine kinase"/>
    <property type="match status" value="1"/>
</dbReference>
<name>A0AAW9KK19_CLOPF</name>
<evidence type="ECO:0000256" key="6">
    <source>
        <dbReference type="ARBA" id="ARBA00022692"/>
    </source>
</evidence>
<keyword evidence="8" id="KW-1133">Transmembrane helix</keyword>
<keyword evidence="10" id="KW-0472">Membrane</keyword>
<dbReference type="PANTHER" id="PTHR45453">
    <property type="entry name" value="PHOSPHATE REGULON SENSOR PROTEIN PHOR"/>
    <property type="match status" value="1"/>
</dbReference>
<dbReference type="Proteomes" id="UP001288944">
    <property type="component" value="Unassembled WGS sequence"/>
</dbReference>
<evidence type="ECO:0000259" key="11">
    <source>
        <dbReference type="PROSITE" id="PS50109"/>
    </source>
</evidence>
<evidence type="ECO:0000256" key="3">
    <source>
        <dbReference type="ARBA" id="ARBA00012438"/>
    </source>
</evidence>
<evidence type="ECO:0000256" key="5">
    <source>
        <dbReference type="ARBA" id="ARBA00022679"/>
    </source>
</evidence>
<comment type="catalytic activity">
    <reaction evidence="1">
        <text>ATP + protein L-histidine = ADP + protein N-phospho-L-histidine.</text>
        <dbReference type="EC" id="2.7.13.3"/>
    </reaction>
</comment>
<evidence type="ECO:0000256" key="7">
    <source>
        <dbReference type="ARBA" id="ARBA00022777"/>
    </source>
</evidence>
<evidence type="ECO:0000256" key="2">
    <source>
        <dbReference type="ARBA" id="ARBA00004651"/>
    </source>
</evidence>
<evidence type="ECO:0000256" key="4">
    <source>
        <dbReference type="ARBA" id="ARBA00022475"/>
    </source>
</evidence>
<sequence>DVIMDLNSLIKENNVNLEIEIENKSVVTDERTMKFILSQVIENALKYSKDKEKYICIKSGICKENEKVYLEIKDNGVGVEKQDIPFIFDKGFTGNYNNVKKSTGIGLYLVKKYCDLMKIGIEIDSVINEGFSIKFIFPHIK</sequence>
<feature type="domain" description="Histidine kinase" evidence="11">
    <location>
        <begin position="1"/>
        <end position="141"/>
    </location>
</feature>
<dbReference type="InterPro" id="IPR050351">
    <property type="entry name" value="BphY/WalK/GraS-like"/>
</dbReference>
<dbReference type="GO" id="GO:0000155">
    <property type="term" value="F:phosphorelay sensor kinase activity"/>
    <property type="evidence" value="ECO:0007669"/>
    <property type="project" value="TreeGrafter"/>
</dbReference>
<dbReference type="InterPro" id="IPR005467">
    <property type="entry name" value="His_kinase_dom"/>
</dbReference>
<reference evidence="12" key="1">
    <citation type="submission" date="2019-11" db="EMBL/GenBank/DDBJ databases">
        <title>Characterization of Clostridium perfringens isolates from swine manure treated agricultural soils.</title>
        <authorList>
            <person name="Wushke S.T."/>
        </authorList>
    </citation>
    <scope>NUCLEOTIDE SEQUENCE</scope>
    <source>
        <strain evidence="12">X62</strain>
    </source>
</reference>
<evidence type="ECO:0000313" key="13">
    <source>
        <dbReference type="Proteomes" id="UP001288944"/>
    </source>
</evidence>
<evidence type="ECO:0000256" key="9">
    <source>
        <dbReference type="ARBA" id="ARBA00023012"/>
    </source>
</evidence>
<keyword evidence="9" id="KW-0902">Two-component regulatory system</keyword>
<keyword evidence="4" id="KW-1003">Cell membrane</keyword>
<dbReference type="GO" id="GO:0016036">
    <property type="term" value="P:cellular response to phosphate starvation"/>
    <property type="evidence" value="ECO:0007669"/>
    <property type="project" value="TreeGrafter"/>
</dbReference>
<dbReference type="PANTHER" id="PTHR45453:SF2">
    <property type="entry name" value="HISTIDINE KINASE"/>
    <property type="match status" value="1"/>
</dbReference>
<keyword evidence="7 12" id="KW-0418">Kinase</keyword>
<dbReference type="Pfam" id="PF02518">
    <property type="entry name" value="HATPase_c"/>
    <property type="match status" value="1"/>
</dbReference>
<dbReference type="EC" id="2.7.13.3" evidence="3"/>
<dbReference type="PROSITE" id="PS50109">
    <property type="entry name" value="HIS_KIN"/>
    <property type="match status" value="1"/>
</dbReference>
<comment type="caution">
    <text evidence="12">The sequence shown here is derived from an EMBL/GenBank/DDBJ whole genome shotgun (WGS) entry which is preliminary data.</text>
</comment>
<dbReference type="Gene3D" id="3.30.565.10">
    <property type="entry name" value="Histidine kinase-like ATPase, C-terminal domain"/>
    <property type="match status" value="1"/>
</dbReference>
<evidence type="ECO:0000256" key="8">
    <source>
        <dbReference type="ARBA" id="ARBA00022989"/>
    </source>
</evidence>
<organism evidence="12 13">
    <name type="scientific">Clostridium perfringens</name>
    <dbReference type="NCBI Taxonomy" id="1502"/>
    <lineage>
        <taxon>Bacteria</taxon>
        <taxon>Bacillati</taxon>
        <taxon>Bacillota</taxon>
        <taxon>Clostridia</taxon>
        <taxon>Eubacteriales</taxon>
        <taxon>Clostridiaceae</taxon>
        <taxon>Clostridium</taxon>
    </lineage>
</organism>
<evidence type="ECO:0000256" key="10">
    <source>
        <dbReference type="ARBA" id="ARBA00023136"/>
    </source>
</evidence>
<proteinExistence type="predicted"/>
<evidence type="ECO:0000256" key="1">
    <source>
        <dbReference type="ARBA" id="ARBA00000085"/>
    </source>
</evidence>
<dbReference type="EMBL" id="WNUR01001307">
    <property type="protein sequence ID" value="MDZ7543548.1"/>
    <property type="molecule type" value="Genomic_DNA"/>
</dbReference>